<dbReference type="InParanoid" id="A0A1E7ENW1"/>
<dbReference type="PANTHER" id="PTHR10126">
    <property type="entry name" value="TATA-BOX BINDING PROTEIN"/>
    <property type="match status" value="1"/>
</dbReference>
<dbReference type="KEGG" id="fcy:FRACYDRAFT_197422"/>
<dbReference type="FunCoup" id="A0A1E7ENW1">
    <property type="interactions" value="420"/>
</dbReference>
<dbReference type="GO" id="GO:0003677">
    <property type="term" value="F:DNA binding"/>
    <property type="evidence" value="ECO:0007669"/>
    <property type="project" value="UniProtKB-KW"/>
</dbReference>
<organism evidence="9 10">
    <name type="scientific">Fragilariopsis cylindrus CCMP1102</name>
    <dbReference type="NCBI Taxonomy" id="635003"/>
    <lineage>
        <taxon>Eukaryota</taxon>
        <taxon>Sar</taxon>
        <taxon>Stramenopiles</taxon>
        <taxon>Ochrophyta</taxon>
        <taxon>Bacillariophyta</taxon>
        <taxon>Bacillariophyceae</taxon>
        <taxon>Bacillariophycidae</taxon>
        <taxon>Bacillariales</taxon>
        <taxon>Bacillariaceae</taxon>
        <taxon>Fragilariopsis</taxon>
    </lineage>
</organism>
<dbReference type="GO" id="GO:0032991">
    <property type="term" value="C:protein-containing complex"/>
    <property type="evidence" value="ECO:0007669"/>
    <property type="project" value="UniProtKB-ARBA"/>
</dbReference>
<evidence type="ECO:0000256" key="2">
    <source>
        <dbReference type="ARBA" id="ARBA00005560"/>
    </source>
</evidence>
<sequence>MSGNNPLSAVTYGDDGGGKQGVVAGDVGIVTTTTGDDTDTNVALPQIAPTPKNQHNPSLAGSVIECSDGGITGDGTNTLLIRIQNIASTANFGVRLDLKQIALKCRNTEFNPRRFGAVVMRLREPRATALMFASGKICVTGVKSTHNATLAMKKFHYIIERIGFQPKEYMDYKIQNIVGTADCGFPIRLEGLVYAHSAFASYEPELFPGLIYRLVSPRVVFLIFVSGKVVITGAKKESDLANALTKLFPVLVEFKKVHVASFPPAAPVPAITAAAAVTTKGKSKGKSLNNETLQQQQQQQQGLLNGSVHQMEEV</sequence>
<dbReference type="PRINTS" id="PR00686">
    <property type="entry name" value="TIFACTORIID"/>
</dbReference>
<evidence type="ECO:0000256" key="3">
    <source>
        <dbReference type="ARBA" id="ARBA00022737"/>
    </source>
</evidence>
<keyword evidence="5" id="KW-0238">DNA-binding</keyword>
<dbReference type="SUPFAM" id="SSF55945">
    <property type="entry name" value="TATA-box binding protein-like"/>
    <property type="match status" value="2"/>
</dbReference>
<dbReference type="InterPro" id="IPR000814">
    <property type="entry name" value="TBP"/>
</dbReference>
<comment type="subcellular location">
    <subcellularLocation>
        <location evidence="1">Nucleus</location>
    </subcellularLocation>
</comment>
<dbReference type="GO" id="GO:0005634">
    <property type="term" value="C:nucleus"/>
    <property type="evidence" value="ECO:0007669"/>
    <property type="project" value="UniProtKB-SubCell"/>
</dbReference>
<name>A0A1E7ENW1_9STRA</name>
<dbReference type="Gene3D" id="3.30.310.10">
    <property type="entry name" value="TATA-Binding Protein"/>
    <property type="match status" value="2"/>
</dbReference>
<dbReference type="InterPro" id="IPR012295">
    <property type="entry name" value="TBP_dom_sf"/>
</dbReference>
<dbReference type="CDD" id="cd04516">
    <property type="entry name" value="TBP_eukaryotes"/>
    <property type="match status" value="1"/>
</dbReference>
<proteinExistence type="inferred from homology"/>
<keyword evidence="3" id="KW-0677">Repeat</keyword>
<evidence type="ECO:0000256" key="5">
    <source>
        <dbReference type="ARBA" id="ARBA00023125"/>
    </source>
</evidence>
<evidence type="ECO:0000313" key="9">
    <source>
        <dbReference type="EMBL" id="OEU07621.1"/>
    </source>
</evidence>
<dbReference type="GO" id="GO:0006352">
    <property type="term" value="P:DNA-templated transcription initiation"/>
    <property type="evidence" value="ECO:0007669"/>
    <property type="project" value="InterPro"/>
</dbReference>
<feature type="region of interest" description="Disordered" evidence="8">
    <location>
        <begin position="282"/>
        <end position="306"/>
    </location>
</feature>
<evidence type="ECO:0000256" key="7">
    <source>
        <dbReference type="ARBA" id="ARBA00023242"/>
    </source>
</evidence>
<dbReference type="HAMAP" id="MF_00408">
    <property type="entry name" value="TATA_bind_prot_arch"/>
    <property type="match status" value="1"/>
</dbReference>
<comment type="similarity">
    <text evidence="2">Belongs to the TBP family.</text>
</comment>
<dbReference type="OrthoDB" id="2127950at2759"/>
<evidence type="ECO:0000313" key="10">
    <source>
        <dbReference type="Proteomes" id="UP000095751"/>
    </source>
</evidence>
<dbReference type="PROSITE" id="PS00351">
    <property type="entry name" value="TFIID"/>
    <property type="match status" value="1"/>
</dbReference>
<keyword evidence="7" id="KW-0539">Nucleus</keyword>
<evidence type="ECO:0000256" key="1">
    <source>
        <dbReference type="ARBA" id="ARBA00004123"/>
    </source>
</evidence>
<dbReference type="FunFam" id="3.30.310.10:FF:000002">
    <property type="entry name" value="TATA-box-binding protein 2"/>
    <property type="match status" value="1"/>
</dbReference>
<evidence type="ECO:0000256" key="4">
    <source>
        <dbReference type="ARBA" id="ARBA00023015"/>
    </source>
</evidence>
<dbReference type="InterPro" id="IPR030491">
    <property type="entry name" value="TBP_CS"/>
</dbReference>
<protein>
    <submittedName>
        <fullName evidence="9">Putative TATA-box binding protein</fullName>
    </submittedName>
</protein>
<keyword evidence="6" id="KW-0804">Transcription</keyword>
<keyword evidence="10" id="KW-1185">Reference proteome</keyword>
<accession>A0A1E7ENW1</accession>
<dbReference type="Proteomes" id="UP000095751">
    <property type="component" value="Unassembled WGS sequence"/>
</dbReference>
<reference evidence="9 10" key="1">
    <citation type="submission" date="2016-09" db="EMBL/GenBank/DDBJ databases">
        <title>Extensive genetic diversity and differential bi-allelic expression allows diatom success in the polar Southern Ocean.</title>
        <authorList>
            <consortium name="DOE Joint Genome Institute"/>
            <person name="Mock T."/>
            <person name="Otillar R.P."/>
            <person name="Strauss J."/>
            <person name="Dupont C."/>
            <person name="Frickenhaus S."/>
            <person name="Maumus F."/>
            <person name="Mcmullan M."/>
            <person name="Sanges R."/>
            <person name="Schmutz J."/>
            <person name="Toseland A."/>
            <person name="Valas R."/>
            <person name="Veluchamy A."/>
            <person name="Ward B.J."/>
            <person name="Allen A."/>
            <person name="Barry K."/>
            <person name="Falciatore A."/>
            <person name="Ferrante M."/>
            <person name="Fortunato A.E."/>
            <person name="Gloeckner G."/>
            <person name="Gruber A."/>
            <person name="Hipkin R."/>
            <person name="Janech M."/>
            <person name="Kroth P."/>
            <person name="Leese F."/>
            <person name="Lindquist E."/>
            <person name="Lyon B.R."/>
            <person name="Martin J."/>
            <person name="Mayer C."/>
            <person name="Parker M."/>
            <person name="Quesneville H."/>
            <person name="Raymond J."/>
            <person name="Uhlig C."/>
            <person name="Valentin K.U."/>
            <person name="Worden A.Z."/>
            <person name="Armbrust E.V."/>
            <person name="Bowler C."/>
            <person name="Green B."/>
            <person name="Moulton V."/>
            <person name="Van Oosterhout C."/>
            <person name="Grigoriev I."/>
        </authorList>
    </citation>
    <scope>NUCLEOTIDE SEQUENCE [LARGE SCALE GENOMIC DNA]</scope>
    <source>
        <strain evidence="9 10">CCMP1102</strain>
    </source>
</reference>
<evidence type="ECO:0000256" key="8">
    <source>
        <dbReference type="SAM" id="MobiDB-lite"/>
    </source>
</evidence>
<dbReference type="AlphaFoldDB" id="A0A1E7ENW1"/>
<evidence type="ECO:0000256" key="6">
    <source>
        <dbReference type="ARBA" id="ARBA00023163"/>
    </source>
</evidence>
<keyword evidence="4" id="KW-0805">Transcription regulation</keyword>
<dbReference type="Pfam" id="PF00352">
    <property type="entry name" value="TBP"/>
    <property type="match status" value="2"/>
</dbReference>
<dbReference type="FunFam" id="3.30.310.10:FF:000005">
    <property type="entry name" value="TATA box-binding protein-like 1"/>
    <property type="match status" value="1"/>
</dbReference>
<gene>
    <name evidence="9" type="primary">TBP_1</name>
    <name evidence="9" type="ORF">FRACYDRAFT_197422</name>
</gene>
<dbReference type="InterPro" id="IPR033710">
    <property type="entry name" value="TBP_eukaryotic"/>
</dbReference>
<dbReference type="EMBL" id="KV784385">
    <property type="protein sequence ID" value="OEU07621.1"/>
    <property type="molecule type" value="Genomic_DNA"/>
</dbReference>